<comment type="similarity">
    <text evidence="1 4">Belongs to the pseudouridine synthase RsuA family.</text>
</comment>
<protein>
    <recommendedName>
        <fullName evidence="4">Pseudouridine synthase</fullName>
        <ecNumber evidence="4">5.4.99.-</ecNumber>
    </recommendedName>
</protein>
<dbReference type="SMART" id="SM00363">
    <property type="entry name" value="S4"/>
    <property type="match status" value="1"/>
</dbReference>
<organism evidence="6 7">
    <name type="scientific">Clostridium sulfidigenes</name>
    <dbReference type="NCBI Taxonomy" id="318464"/>
    <lineage>
        <taxon>Bacteria</taxon>
        <taxon>Bacillati</taxon>
        <taxon>Bacillota</taxon>
        <taxon>Clostridia</taxon>
        <taxon>Eubacteriales</taxon>
        <taxon>Clostridiaceae</taxon>
        <taxon>Clostridium</taxon>
    </lineage>
</organism>
<dbReference type="Gene3D" id="3.10.290.10">
    <property type="entry name" value="RNA-binding S4 domain"/>
    <property type="match status" value="1"/>
</dbReference>
<keyword evidence="7" id="KW-1185">Reference proteome</keyword>
<dbReference type="EC" id="5.4.99.-" evidence="4"/>
<dbReference type="InterPro" id="IPR006145">
    <property type="entry name" value="PsdUridine_synth_RsuA/RluA"/>
</dbReference>
<dbReference type="Gene3D" id="3.30.70.1560">
    <property type="entry name" value="Alpha-L RNA-binding motif"/>
    <property type="match status" value="1"/>
</dbReference>
<dbReference type="Pfam" id="PF01479">
    <property type="entry name" value="S4"/>
    <property type="match status" value="1"/>
</dbReference>
<dbReference type="GO" id="GO:0000455">
    <property type="term" value="P:enzyme-directed rRNA pseudouridine synthesis"/>
    <property type="evidence" value="ECO:0007669"/>
    <property type="project" value="UniProtKB-ARBA"/>
</dbReference>
<proteinExistence type="inferred from homology"/>
<dbReference type="PANTHER" id="PTHR47683:SF2">
    <property type="entry name" value="RNA-BINDING S4 DOMAIN-CONTAINING PROTEIN"/>
    <property type="match status" value="1"/>
</dbReference>
<dbReference type="STRING" id="318464.IO99_11150"/>
<dbReference type="InterPro" id="IPR018496">
    <property type="entry name" value="PsdUridine_synth_RsuA/RluB_CS"/>
</dbReference>
<name>A0A084JAV2_9CLOT</name>
<feature type="domain" description="RNA-binding S4" evidence="5">
    <location>
        <begin position="1"/>
        <end position="59"/>
    </location>
</feature>
<dbReference type="Proteomes" id="UP000028542">
    <property type="component" value="Unassembled WGS sequence"/>
</dbReference>
<dbReference type="InterPro" id="IPR002942">
    <property type="entry name" value="S4_RNA-bd"/>
</dbReference>
<evidence type="ECO:0000313" key="7">
    <source>
        <dbReference type="Proteomes" id="UP000028542"/>
    </source>
</evidence>
<dbReference type="InterPro" id="IPR020103">
    <property type="entry name" value="PsdUridine_synth_cat_dom_sf"/>
</dbReference>
<dbReference type="PROSITE" id="PS01149">
    <property type="entry name" value="PSI_RSU"/>
    <property type="match status" value="1"/>
</dbReference>
<keyword evidence="3" id="KW-0694">RNA-binding</keyword>
<dbReference type="InterPro" id="IPR020094">
    <property type="entry name" value="TruA/RsuA/RluB/E/F_N"/>
</dbReference>
<dbReference type="SUPFAM" id="SSF55174">
    <property type="entry name" value="Alpha-L RNA-binding motif"/>
    <property type="match status" value="1"/>
</dbReference>
<dbReference type="EMBL" id="JPMD01000026">
    <property type="protein sequence ID" value="KEZ86086.1"/>
    <property type="molecule type" value="Genomic_DNA"/>
</dbReference>
<dbReference type="CDD" id="cd00165">
    <property type="entry name" value="S4"/>
    <property type="match status" value="1"/>
</dbReference>
<dbReference type="AlphaFoldDB" id="A0A084JAV2"/>
<dbReference type="Pfam" id="PF00849">
    <property type="entry name" value="PseudoU_synth_2"/>
    <property type="match status" value="1"/>
</dbReference>
<accession>A0A084JAV2</accession>
<evidence type="ECO:0000256" key="3">
    <source>
        <dbReference type="PROSITE-ProRule" id="PRU00182"/>
    </source>
</evidence>
<dbReference type="GO" id="GO:0120159">
    <property type="term" value="F:rRNA pseudouridine synthase activity"/>
    <property type="evidence" value="ECO:0007669"/>
    <property type="project" value="UniProtKB-ARBA"/>
</dbReference>
<dbReference type="PANTHER" id="PTHR47683">
    <property type="entry name" value="PSEUDOURIDINE SYNTHASE FAMILY PROTEIN-RELATED"/>
    <property type="match status" value="1"/>
</dbReference>
<dbReference type="InterPro" id="IPR036986">
    <property type="entry name" value="S4_RNA-bd_sf"/>
</dbReference>
<sequence>MRINKLFSNLGICSRKDTNRLIEEGRVKVNGELSIPGQWVELEDEILIDDKPIVAKKKIYIAFNKPMRVTCTAASDVENNIIDFINYEEYIFPVGRLDKESHGLILMTNDGELANKILNSDNYHEKEYEVKVDKPIDDNFLRNMSAGVYILGERTRPCSIIKVDECTFKIILTQGLNRQIRRMSKTLGYNVVDLKRIRICSINIEGIEEGMWRYLTEDEVMGLMTSKK</sequence>
<dbReference type="eggNOG" id="COG1187">
    <property type="taxonomic scope" value="Bacteria"/>
</dbReference>
<evidence type="ECO:0000313" key="6">
    <source>
        <dbReference type="EMBL" id="KEZ86086.1"/>
    </source>
</evidence>
<dbReference type="FunFam" id="3.30.70.1560:FF:000002">
    <property type="entry name" value="Pseudouridine synthase"/>
    <property type="match status" value="1"/>
</dbReference>
<evidence type="ECO:0000259" key="5">
    <source>
        <dbReference type="SMART" id="SM00363"/>
    </source>
</evidence>
<evidence type="ECO:0000256" key="2">
    <source>
        <dbReference type="ARBA" id="ARBA00023235"/>
    </source>
</evidence>
<dbReference type="InterPro" id="IPR050343">
    <property type="entry name" value="RsuA_PseudoU_synthase"/>
</dbReference>
<dbReference type="Gene3D" id="3.30.70.580">
    <property type="entry name" value="Pseudouridine synthase I, catalytic domain, N-terminal subdomain"/>
    <property type="match status" value="1"/>
</dbReference>
<evidence type="ECO:0000256" key="4">
    <source>
        <dbReference type="RuleBase" id="RU003887"/>
    </source>
</evidence>
<gene>
    <name evidence="6" type="ORF">IO99_11150</name>
</gene>
<dbReference type="NCBIfam" id="TIGR00093">
    <property type="entry name" value="pseudouridine synthase"/>
    <property type="match status" value="1"/>
</dbReference>
<dbReference type="InterPro" id="IPR000748">
    <property type="entry name" value="PsdUridine_synth_RsuA/RluB/E/F"/>
</dbReference>
<dbReference type="GO" id="GO:0003723">
    <property type="term" value="F:RNA binding"/>
    <property type="evidence" value="ECO:0007669"/>
    <property type="project" value="UniProtKB-KW"/>
</dbReference>
<dbReference type="SUPFAM" id="SSF55120">
    <property type="entry name" value="Pseudouridine synthase"/>
    <property type="match status" value="1"/>
</dbReference>
<keyword evidence="2 4" id="KW-0413">Isomerase</keyword>
<reference evidence="6 7" key="1">
    <citation type="submission" date="2014-07" db="EMBL/GenBank/DDBJ databases">
        <title>Draft genome of Clostridium sulfidigenes 113A isolated from sediments associated with methane hydrate from Krishna Godavari basin.</title>
        <authorList>
            <person name="Honkalas V.S."/>
            <person name="Dabir A.P."/>
            <person name="Arora P."/>
            <person name="Dhakephalkar P.K."/>
        </authorList>
    </citation>
    <scope>NUCLEOTIDE SEQUENCE [LARGE SCALE GENOMIC DNA]</scope>
    <source>
        <strain evidence="6 7">113A</strain>
    </source>
</reference>
<comment type="caution">
    <text evidence="6">The sequence shown here is derived from an EMBL/GenBank/DDBJ whole genome shotgun (WGS) entry which is preliminary data.</text>
</comment>
<dbReference type="InterPro" id="IPR042092">
    <property type="entry name" value="PsdUridine_s_RsuA/RluB/E/F_cat"/>
</dbReference>
<evidence type="ECO:0000256" key="1">
    <source>
        <dbReference type="ARBA" id="ARBA00008348"/>
    </source>
</evidence>
<dbReference type="PROSITE" id="PS50889">
    <property type="entry name" value="S4"/>
    <property type="match status" value="1"/>
</dbReference>
<dbReference type="RefSeq" id="WP_035133226.1">
    <property type="nucleotide sequence ID" value="NZ_JPMD01000026.1"/>
</dbReference>